<gene>
    <name evidence="5" type="ORF">BJ988_000963</name>
</gene>
<evidence type="ECO:0000313" key="5">
    <source>
        <dbReference type="EMBL" id="NYI76315.1"/>
    </source>
</evidence>
<evidence type="ECO:0000256" key="3">
    <source>
        <dbReference type="ARBA" id="ARBA00023180"/>
    </source>
</evidence>
<name>A0A7Z0DIP1_9ACTN</name>
<dbReference type="RefSeq" id="WP_179656971.1">
    <property type="nucleotide sequence ID" value="NZ_JACBZR010000001.1"/>
</dbReference>
<dbReference type="InterPro" id="IPR049625">
    <property type="entry name" value="Glyco_transf_61_cat"/>
</dbReference>
<evidence type="ECO:0000256" key="1">
    <source>
        <dbReference type="ARBA" id="ARBA00022676"/>
    </source>
</evidence>
<sequence length="502" mass="55598">MSEERIQQLIHQRDVDAAAAMIIALREGDGTRVDDGIAVAVDALLRGAGGLLESRLMDTAGGLDRPGFNAAVRHLCFYGLGDIAQELVDLVENRGLLAMDDLRLEDAKRVIDGVNARMGQFEKLVESGAYERVQLIEAREFERRPMPERLPLSADADLICYQQGGTIETHPSTFEADFAGLPESQRAALRAAGFDRDFNESDIDRVFVARDVRFCVSDEDVATAFTADLRTRAARASRYAKANSTNVAAPVRTEIPRAYVLPFAHNYVNYYHLMAETAAGLSGIHRVPHDTPIVYVEDRFGVLPFAFERLGLDPARLVSARELETTQVACAYWPDPPPYLWSRRVFDLFGSMTAVDVDPASRRIYVSRTRSPRSFTNEAAVEEMMSDLGFRIVYAEDLTLAEQASAFGSADLVVAPHGAGLTNLAFARAGVKVVELFPDNFVKPDFYLRSKQIGARYRCQVVHQNTVDLRLLQQLVGEARRPWAPAWLASWPDGVRTSAGPT</sequence>
<organism evidence="5 6">
    <name type="scientific">Nocardioides panzhihuensis</name>
    <dbReference type="NCBI Taxonomy" id="860243"/>
    <lineage>
        <taxon>Bacteria</taxon>
        <taxon>Bacillati</taxon>
        <taxon>Actinomycetota</taxon>
        <taxon>Actinomycetes</taxon>
        <taxon>Propionibacteriales</taxon>
        <taxon>Nocardioidaceae</taxon>
        <taxon>Nocardioides</taxon>
    </lineage>
</organism>
<reference evidence="5 6" key="1">
    <citation type="submission" date="2020-07" db="EMBL/GenBank/DDBJ databases">
        <title>Sequencing the genomes of 1000 actinobacteria strains.</title>
        <authorList>
            <person name="Klenk H.-P."/>
        </authorList>
    </citation>
    <scope>NUCLEOTIDE SEQUENCE [LARGE SCALE GENOMIC DNA]</scope>
    <source>
        <strain evidence="5 6">DSM 26487</strain>
    </source>
</reference>
<dbReference type="Pfam" id="PF04577">
    <property type="entry name" value="Glyco_transf_61"/>
    <property type="match status" value="1"/>
</dbReference>
<evidence type="ECO:0000256" key="2">
    <source>
        <dbReference type="ARBA" id="ARBA00022679"/>
    </source>
</evidence>
<keyword evidence="2" id="KW-0808">Transferase</keyword>
<proteinExistence type="predicted"/>
<protein>
    <recommendedName>
        <fullName evidence="4">Glycosyltransferase 61 catalytic domain-containing protein</fullName>
    </recommendedName>
</protein>
<feature type="domain" description="Glycosyltransferase 61 catalytic" evidence="4">
    <location>
        <begin position="270"/>
        <end position="434"/>
    </location>
</feature>
<keyword evidence="6" id="KW-1185">Reference proteome</keyword>
<comment type="caution">
    <text evidence="5">The sequence shown here is derived from an EMBL/GenBank/DDBJ whole genome shotgun (WGS) entry which is preliminary data.</text>
</comment>
<dbReference type="GO" id="GO:0016757">
    <property type="term" value="F:glycosyltransferase activity"/>
    <property type="evidence" value="ECO:0007669"/>
    <property type="project" value="UniProtKB-KW"/>
</dbReference>
<dbReference type="InterPro" id="IPR007657">
    <property type="entry name" value="Glycosyltransferase_61"/>
</dbReference>
<keyword evidence="1" id="KW-0328">Glycosyltransferase</keyword>
<dbReference type="PANTHER" id="PTHR20961">
    <property type="entry name" value="GLYCOSYLTRANSFERASE"/>
    <property type="match status" value="1"/>
</dbReference>
<evidence type="ECO:0000313" key="6">
    <source>
        <dbReference type="Proteomes" id="UP000564496"/>
    </source>
</evidence>
<keyword evidence="3" id="KW-0325">Glycoprotein</keyword>
<dbReference type="EMBL" id="JACBZR010000001">
    <property type="protein sequence ID" value="NYI76315.1"/>
    <property type="molecule type" value="Genomic_DNA"/>
</dbReference>
<dbReference type="AlphaFoldDB" id="A0A7Z0DIP1"/>
<dbReference type="Proteomes" id="UP000564496">
    <property type="component" value="Unassembled WGS sequence"/>
</dbReference>
<accession>A0A7Z0DIP1</accession>
<evidence type="ECO:0000259" key="4">
    <source>
        <dbReference type="Pfam" id="PF04577"/>
    </source>
</evidence>